<dbReference type="SMART" id="SM00150">
    <property type="entry name" value="SPEC"/>
    <property type="match status" value="20"/>
</dbReference>
<dbReference type="PROSITE" id="PS50002">
    <property type="entry name" value="SH3"/>
    <property type="match status" value="1"/>
</dbReference>
<keyword evidence="5" id="KW-0963">Cytoplasm</keyword>
<keyword evidence="10" id="KW-0009">Actin-binding</keyword>
<accession>A0A267GQV3</accession>
<dbReference type="Pfam" id="PF08726">
    <property type="entry name" value="EFhand_Ca_insen"/>
    <property type="match status" value="1"/>
</dbReference>
<evidence type="ECO:0000256" key="7">
    <source>
        <dbReference type="ARBA" id="ARBA00022723"/>
    </source>
</evidence>
<evidence type="ECO:0000256" key="8">
    <source>
        <dbReference type="ARBA" id="ARBA00022737"/>
    </source>
</evidence>
<dbReference type="GO" id="GO:0005856">
    <property type="term" value="C:cytoskeleton"/>
    <property type="evidence" value="ECO:0007669"/>
    <property type="project" value="UniProtKB-SubCell"/>
</dbReference>
<protein>
    <recommendedName>
        <fullName evidence="18">SH3 domain-containing protein</fullName>
    </recommendedName>
</protein>
<keyword evidence="8" id="KW-0677">Repeat</keyword>
<dbReference type="Gene3D" id="2.30.30.40">
    <property type="entry name" value="SH3 Domains"/>
    <property type="match status" value="1"/>
</dbReference>
<dbReference type="SUPFAM" id="SSF46966">
    <property type="entry name" value="Spectrin repeat"/>
    <property type="match status" value="17"/>
</dbReference>
<dbReference type="OrthoDB" id="6018565at2759"/>
<feature type="coiled-coil region" evidence="13">
    <location>
        <begin position="667"/>
        <end position="694"/>
    </location>
</feature>
<dbReference type="SUPFAM" id="SSF50044">
    <property type="entry name" value="SH3-domain"/>
    <property type="match status" value="1"/>
</dbReference>
<evidence type="ECO:0000256" key="13">
    <source>
        <dbReference type="SAM" id="Coils"/>
    </source>
</evidence>
<dbReference type="FunFam" id="1.20.58.60:FF:000013">
    <property type="entry name" value="Spectrin alpha chain, non-erythrocytic 1"/>
    <property type="match status" value="1"/>
</dbReference>
<evidence type="ECO:0000256" key="12">
    <source>
        <dbReference type="PROSITE-ProRule" id="PRU00192"/>
    </source>
</evidence>
<feature type="coiled-coil region" evidence="13">
    <location>
        <begin position="1579"/>
        <end position="1613"/>
    </location>
</feature>
<dbReference type="Pfam" id="PF13499">
    <property type="entry name" value="EF-hand_7"/>
    <property type="match status" value="1"/>
</dbReference>
<evidence type="ECO:0000256" key="6">
    <source>
        <dbReference type="ARBA" id="ARBA00022553"/>
    </source>
</evidence>
<dbReference type="InterPro" id="IPR001452">
    <property type="entry name" value="SH3_domain"/>
</dbReference>
<keyword evidence="9" id="KW-0106">Calcium</keyword>
<feature type="coiled-coil region" evidence="13">
    <location>
        <begin position="442"/>
        <end position="469"/>
    </location>
</feature>
<dbReference type="Gene3D" id="1.10.238.10">
    <property type="entry name" value="EF-hand"/>
    <property type="match status" value="2"/>
</dbReference>
<sequence length="2416" mass="281172">MAEPGQKEVKILETVDDIQGRRNEVLGRYSDFKKKTEERKKELEEAKKYQLFKRDADELENWILEKIQAISDDSYTDYNSLQSKIQKHQAIEAEVTAHSNTLQNLDATGKTMIDDGHAKSDEVGKRLEELHDLWDKLMKLLQEKGRKLQQALEYFQFLREADNVLNWIKLKQEYVESNDFDAVDEKDMDVVEQQQKMFDEFMLDLQHQEQRVEEVGNAADKLIREEHPEEQRITNKKDELAEAMRRLKEKASRKQQRLFEKYEVTKYYRDAMETENWINEKDASLSSDDTGRDLPSIQALQRKHDGLERDLDALQKKVGKLVEAADQLSDKYTDHADDLRRTRDQLSDKWEALKSKAAKRKARLDDAYNLHRFLTDSRELASWLGAMKSVVAADSLANDVAGAEALLERIFEHKNEVDARNEAYENTLQQGRALLDGDHAAKDEVAERMELLTKEKKEVDDLIETKELEYKQCMDLQLFYRDSDQLESWINKQEAFLDNKDVGDSMDTVEALISKQEDFEKSLAAQQQKITLVDEHANNLISSKHYAVDDISKRNKDLQVKWEHLLEKAKKRKAALDESRNYQTFDRDADEMKSWIAEKLKHATDENYKDPSNLQSKLQKHQNFKAEVIANDKRLQALKKFGEELLANEHANADNIGERIAELDEMWNRLLAEMENKNTKLEQANDQLQFTRNIEDFEMWLTETEGQLMSEDTGLNLDAVANLQKKHNLLEADIAAHQDRVQYFAKKADEFEDSGHFDADKIRAMQEPLQKRKERLAAAHKLHQLLRDIEDEEDWIREKEALAASTNRGRDLIGVQSLMKRHQALITELDNHEPRIHEVATEGENMVAEDHFAKDEIASRISKLRNRWDQLRQRADDRAQLLQDSMQAQQYFANANEAEIWMKEKEPLVSSIDFGKDEDSTEALIKKHESLIEDVKAYGAQIEQLREQADGCKLREAPVADTFAREKVVVIHDYDGYKAPVPNPMPIIVRKNEILTLISTNHSQFWKVEKNDGQGYVPVQCVKKIDAPLSDSQAHLIEQNTVASRQKQIEEQYERLLKVGKDRSERLNQSNNAYKLVREANDLSQWIVETETKIIEEEQEEVFDKVEEQQKRFNEMLKSKEDKKKKIEDLKAVADQLTLLGQTEAVEKITTQVENLSQRWTALDSMTQEKANQLEKCHAVQLFHRDLDETAEWINEKEMAVSIDDVGKDLPSVQRLRRKHGALERDLNALDERIRDLDAKASQLTKEHPEEMNAITDHLDEVLGKWRDLTSRADMRKTKLEASEELQRFMADYRDLKSWIDTMMALVSSDELAHDITSAEALLERHSEHKVEIEARKGTFNNFENYGNSLLDRGHYASDEIKERMEELAKLQKQLGTSWEERSKILGENLDLQYYLRECEQLEEWMTIREGSIKQADSAVDGDKTVDVLMKKHEDLDRAIKIQEDKIKTMVAQADSLRNSEHYDSDGIENKKQEVLARWGSLKKAMEADRAKLGDVRNLQDFIRDAEEMNIWINEKLQSVGDDSYKDSAKIANVQAKYQKHQAFVAELAANADRLRGVVENGQKLIDNGQCMGQEDAVKEQVENLQNGWKELNKRAEDKSEKLNEANRQAVYNAGIKDIEFWLEETEHALDNQQTGRDSGAVDDLFNKQEILRADIATHQERIADLDRFAQDPTGQLDPEAVQERKNLINDRYEKIKKLCDERAARLEKAKKLHDFFRNLDDEEAWIREKKILVQSGELGRDLLGVQNLMKKHRRLEGDIHAHEPAIRAVEEEGHRLIAEGKVEDPAEIENRLRKQAENWEELKELAAERARKLDQSVKYHEFLTQVEEEEAWIMEKQHLLSSNDLGDNLAAVQGLLKKHDTFETDCHVHEERCQEICSKGDELIAADNIQKDTIERRCEGLKAKLEVLRNAAAKRRSQLTDNSAFLQFMWKTDVVESWIKDKESIVRSDDYGRDLSSVQTLLTKQEAFDAGLQAFEKEGIQSISALRDQLVEAKHDQTEAINNRLKFVLQRWEALKKGSTARRDQLKDLEKRYKHVEDLFLQFAKEASAFNSWYENAEEDLLDPVQCNSLDEVKKLREHHERFKVSLKDSEERYRSLEKLDKEIKEFAVTLNPYTWYTMENIQSTWENLKAIIVNRDRELTAELRNQERKEEFRKSFANIANKFHDWVETTRRAMLSISTQEDLNYEAQLQRIKEASVDIRARKQDLKDINQWTTSLENEMILENQYTSHSAVSLSQAWDQLDQLAMRMQHSLEQTILALQQAGVPDDVKREYIMMFKHFDKDNSGRLDKREFKQCLLALGHDLKFGEDSDAVFDSVMARVDPNRSGYVEMQEFINYMIMKETENVSSRLDVEEAFKALCREGRPYITRDELYSSLPKVQADYCVRSMEPYVDPNGRAVPDAYNYQKFTMNVFQN</sequence>
<keyword evidence="4" id="KW-0117">Actin capping</keyword>
<comment type="similarity">
    <text evidence="2">Belongs to the spectrin family.</text>
</comment>
<keyword evidence="3 12" id="KW-0728">SH3 domain</keyword>
<feature type="coiled-coil region" evidence="13">
    <location>
        <begin position="297"/>
        <end position="356"/>
    </location>
</feature>
<evidence type="ECO:0000313" key="16">
    <source>
        <dbReference type="EMBL" id="PAA88383.1"/>
    </source>
</evidence>
<dbReference type="InterPro" id="IPR011992">
    <property type="entry name" value="EF-hand-dom_pair"/>
</dbReference>
<dbReference type="CDD" id="cd00051">
    <property type="entry name" value="EFh"/>
    <property type="match status" value="1"/>
</dbReference>
<dbReference type="EMBL" id="NIVC01000193">
    <property type="protein sequence ID" value="PAA88383.1"/>
    <property type="molecule type" value="Genomic_DNA"/>
</dbReference>
<dbReference type="STRING" id="282301.A0A267GQV3"/>
<dbReference type="SMART" id="SM00326">
    <property type="entry name" value="SH3"/>
    <property type="match status" value="1"/>
</dbReference>
<proteinExistence type="inferred from homology"/>
<keyword evidence="17" id="KW-1185">Reference proteome</keyword>
<dbReference type="GO" id="GO:0005737">
    <property type="term" value="C:cytoplasm"/>
    <property type="evidence" value="ECO:0007669"/>
    <property type="project" value="UniProtKB-ARBA"/>
</dbReference>
<dbReference type="PROSITE" id="PS00018">
    <property type="entry name" value="EF_HAND_1"/>
    <property type="match status" value="2"/>
</dbReference>
<keyword evidence="11" id="KW-0206">Cytoskeleton</keyword>
<dbReference type="SUPFAM" id="SSF47473">
    <property type="entry name" value="EF-hand"/>
    <property type="match status" value="1"/>
</dbReference>
<reference evidence="16 17" key="1">
    <citation type="submission" date="2017-06" db="EMBL/GenBank/DDBJ databases">
        <title>A platform for efficient transgenesis in Macrostomum lignano, a flatworm model organism for stem cell research.</title>
        <authorList>
            <person name="Berezikov E."/>
        </authorList>
    </citation>
    <scope>NUCLEOTIDE SEQUENCE [LARGE SCALE GENOMIC DNA]</scope>
    <source>
        <strain evidence="16">DV1</strain>
        <tissue evidence="16">Whole organism</tissue>
    </source>
</reference>
<evidence type="ECO:0008006" key="18">
    <source>
        <dbReference type="Google" id="ProtNLM"/>
    </source>
</evidence>
<gene>
    <name evidence="16" type="ORF">BOX15_Mlig018154g2</name>
</gene>
<feature type="coiled-coil region" evidence="13">
    <location>
        <begin position="205"/>
        <end position="257"/>
    </location>
</feature>
<evidence type="ECO:0000256" key="2">
    <source>
        <dbReference type="ARBA" id="ARBA00006826"/>
    </source>
</evidence>
<dbReference type="InterPro" id="IPR018159">
    <property type="entry name" value="Spectrin/alpha-actinin"/>
</dbReference>
<evidence type="ECO:0000313" key="17">
    <source>
        <dbReference type="Proteomes" id="UP000215902"/>
    </source>
</evidence>
<name>A0A267GQV3_9PLAT</name>
<dbReference type="GO" id="GO:0003779">
    <property type="term" value="F:actin binding"/>
    <property type="evidence" value="ECO:0007669"/>
    <property type="project" value="UniProtKB-KW"/>
</dbReference>
<dbReference type="FunFam" id="1.20.58.60:FF:000007">
    <property type="entry name" value="Spectrin alpha chain non-erythrocytic 1"/>
    <property type="match status" value="1"/>
</dbReference>
<dbReference type="GO" id="GO:0005509">
    <property type="term" value="F:calcium ion binding"/>
    <property type="evidence" value="ECO:0007669"/>
    <property type="project" value="InterPro"/>
</dbReference>
<dbReference type="InterPro" id="IPR014837">
    <property type="entry name" value="EF-hand_Ca_insen"/>
</dbReference>
<evidence type="ECO:0000256" key="3">
    <source>
        <dbReference type="ARBA" id="ARBA00022443"/>
    </source>
</evidence>
<feature type="coiled-coil region" evidence="13">
    <location>
        <begin position="2074"/>
        <end position="2101"/>
    </location>
</feature>
<dbReference type="SMART" id="SM00054">
    <property type="entry name" value="EFh"/>
    <property type="match status" value="2"/>
</dbReference>
<evidence type="ECO:0000256" key="11">
    <source>
        <dbReference type="ARBA" id="ARBA00023212"/>
    </source>
</evidence>
<feature type="domain" description="EF-hand" evidence="15">
    <location>
        <begin position="2269"/>
        <end position="2304"/>
    </location>
</feature>
<dbReference type="InterPro" id="IPR002048">
    <property type="entry name" value="EF_hand_dom"/>
</dbReference>
<organism evidence="16 17">
    <name type="scientific">Macrostomum lignano</name>
    <dbReference type="NCBI Taxonomy" id="282301"/>
    <lineage>
        <taxon>Eukaryota</taxon>
        <taxon>Metazoa</taxon>
        <taxon>Spiralia</taxon>
        <taxon>Lophotrochozoa</taxon>
        <taxon>Platyhelminthes</taxon>
        <taxon>Rhabditophora</taxon>
        <taxon>Macrostomorpha</taxon>
        <taxon>Macrostomida</taxon>
        <taxon>Macrostomidae</taxon>
        <taxon>Macrostomum</taxon>
    </lineage>
</organism>
<feature type="coiled-coil region" evidence="13">
    <location>
        <begin position="1103"/>
        <end position="1140"/>
    </location>
</feature>
<keyword evidence="6" id="KW-0597">Phosphoprotein</keyword>
<dbReference type="Gene3D" id="1.20.58.60">
    <property type="match status" value="20"/>
</dbReference>
<comment type="subcellular location">
    <subcellularLocation>
        <location evidence="1">Cytoplasm</location>
        <location evidence="1">Cytoskeleton</location>
    </subcellularLocation>
</comment>
<feature type="coiled-coil region" evidence="13">
    <location>
        <begin position="1790"/>
        <end position="1817"/>
    </location>
</feature>
<evidence type="ECO:0000256" key="4">
    <source>
        <dbReference type="ARBA" id="ARBA00022467"/>
    </source>
</evidence>
<evidence type="ECO:0000259" key="14">
    <source>
        <dbReference type="PROSITE" id="PS50002"/>
    </source>
</evidence>
<dbReference type="PANTHER" id="PTHR11915">
    <property type="entry name" value="SPECTRIN/FILAMIN RELATED CYTOSKELETAL PROTEIN"/>
    <property type="match status" value="1"/>
</dbReference>
<dbReference type="InterPro" id="IPR036028">
    <property type="entry name" value="SH3-like_dom_sf"/>
</dbReference>
<feature type="coiled-coil region" evidence="13">
    <location>
        <begin position="1213"/>
        <end position="1247"/>
    </location>
</feature>
<dbReference type="InterPro" id="IPR002017">
    <property type="entry name" value="Spectrin_repeat"/>
</dbReference>
<comment type="caution">
    <text evidence="16">The sequence shown here is derived from an EMBL/GenBank/DDBJ whole genome shotgun (WGS) entry which is preliminary data.</text>
</comment>
<keyword evidence="13" id="KW-0175">Coiled coil</keyword>
<evidence type="ECO:0000256" key="9">
    <source>
        <dbReference type="ARBA" id="ARBA00022837"/>
    </source>
</evidence>
<dbReference type="PROSITE" id="PS50222">
    <property type="entry name" value="EF_HAND_2"/>
    <property type="match status" value="2"/>
</dbReference>
<dbReference type="SMART" id="SM01184">
    <property type="entry name" value="efhand_Ca_insen"/>
    <property type="match status" value="1"/>
</dbReference>
<dbReference type="Proteomes" id="UP000215902">
    <property type="component" value="Unassembled WGS sequence"/>
</dbReference>
<evidence type="ECO:0000259" key="15">
    <source>
        <dbReference type="PROSITE" id="PS50222"/>
    </source>
</evidence>
<dbReference type="InterPro" id="IPR018247">
    <property type="entry name" value="EF_Hand_1_Ca_BS"/>
</dbReference>
<keyword evidence="7" id="KW-0479">Metal-binding</keyword>
<evidence type="ECO:0000256" key="5">
    <source>
        <dbReference type="ARBA" id="ARBA00022490"/>
    </source>
</evidence>
<dbReference type="GO" id="GO:0051693">
    <property type="term" value="P:actin filament capping"/>
    <property type="evidence" value="ECO:0007669"/>
    <property type="project" value="UniProtKB-KW"/>
</dbReference>
<dbReference type="CDD" id="cd00176">
    <property type="entry name" value="SPEC"/>
    <property type="match status" value="12"/>
</dbReference>
<dbReference type="FunFam" id="1.20.58.60:FF:000020">
    <property type="entry name" value="Spectrin alpha chain, non-erythrocytic 1"/>
    <property type="match status" value="8"/>
</dbReference>
<evidence type="ECO:0000256" key="10">
    <source>
        <dbReference type="ARBA" id="ARBA00023203"/>
    </source>
</evidence>
<dbReference type="Pfam" id="PF00435">
    <property type="entry name" value="Spectrin"/>
    <property type="match status" value="20"/>
</dbReference>
<evidence type="ECO:0000256" key="1">
    <source>
        <dbReference type="ARBA" id="ARBA00004245"/>
    </source>
</evidence>
<feature type="domain" description="SH3" evidence="14">
    <location>
        <begin position="963"/>
        <end position="1027"/>
    </location>
</feature>
<feature type="domain" description="EF-hand" evidence="15">
    <location>
        <begin position="2310"/>
        <end position="2345"/>
    </location>
</feature>